<dbReference type="Proteomes" id="UP001163255">
    <property type="component" value="Chromosome"/>
</dbReference>
<evidence type="ECO:0000256" key="1">
    <source>
        <dbReference type="SAM" id="MobiDB-lite"/>
    </source>
</evidence>
<name>A0ABY6GZ39_9GAMM</name>
<reference evidence="2" key="1">
    <citation type="submission" date="2022-10" db="EMBL/GenBank/DDBJ databases">
        <title>Completed Genome Sequence of two octocoral isolated bacterium, Endozoicomonas euniceicola EF212T and Endozoicomonas gorgoniicola PS125T.</title>
        <authorList>
            <person name="Chiou Y.-J."/>
            <person name="Chen Y.-H."/>
        </authorList>
    </citation>
    <scope>NUCLEOTIDE SEQUENCE</scope>
    <source>
        <strain evidence="2">EF212</strain>
    </source>
</reference>
<sequence>MSSPPGKPGSRAPHSYIPPTHDSKRPATTPSDTGGVSPANETRHIPPPPDLVSEQPVSKSVSERNVFPHSSPSVVNEAAHTESLKNTFARQWKTVQVMRTQNHILDHLESILQSLNTPETPGDALPFIIIHIDGNGEMNRLVPTDNKAFQKQAGKAENARKQVLKSMRAIDGHYNRERTNEFNQELNKAEATLMGLGAQLQAAGVTTPPVPKGFVPTSITEFLQTRVSNTVPERQPETPARPAPVSAPVKDNFHYRAKPVHEPEAGEPVFGSSRTSLPPEPPAPPETPSTSGTVRPPYSHTTPEDDDEPLPPPPDFTNPAVTPESLAGQPAYLAEINKFQIFISPEKPVDSVARCAPLALEAGNTDPLHRSSGIRYRRAHASRKALLFELLMSQHRISAHDEAIHLNTDIIRLIQLGIMSTAVSEQDLLNRKPNPQAKEVCLNFLLQAENVTPPVATFVADIVAGIHYQDSLAAKVMRDVIRLEEMRFADNFDIDSLESNRGYAVAAAHKRIASRFCDQWRKLLAKEGELNKAARLVNRAEDVPPPAAGYQPEDDANRRERLEEDQNVYGRHLELLSSDEELRFLKNLHIPERPLRSD</sequence>
<proteinExistence type="predicted"/>
<feature type="compositionally biased region" description="Pro residues" evidence="1">
    <location>
        <begin position="278"/>
        <end position="287"/>
    </location>
</feature>
<dbReference type="EMBL" id="CP103300">
    <property type="protein sequence ID" value="UYM18065.1"/>
    <property type="molecule type" value="Genomic_DNA"/>
</dbReference>
<gene>
    <name evidence="2" type="ORF">NX720_09215</name>
</gene>
<keyword evidence="3" id="KW-1185">Reference proteome</keyword>
<accession>A0ABY6GZ39</accession>
<protein>
    <submittedName>
        <fullName evidence="2">Uncharacterized protein</fullName>
    </submittedName>
</protein>
<dbReference type="RefSeq" id="WP_262600834.1">
    <property type="nucleotide sequence ID" value="NZ_CP103300.1"/>
</dbReference>
<evidence type="ECO:0000313" key="2">
    <source>
        <dbReference type="EMBL" id="UYM18065.1"/>
    </source>
</evidence>
<feature type="region of interest" description="Disordered" evidence="1">
    <location>
        <begin position="226"/>
        <end position="324"/>
    </location>
</feature>
<feature type="region of interest" description="Disordered" evidence="1">
    <location>
        <begin position="1"/>
        <end position="74"/>
    </location>
</feature>
<organism evidence="2 3">
    <name type="scientific">Endozoicomonas euniceicola</name>
    <dbReference type="NCBI Taxonomy" id="1234143"/>
    <lineage>
        <taxon>Bacteria</taxon>
        <taxon>Pseudomonadati</taxon>
        <taxon>Pseudomonadota</taxon>
        <taxon>Gammaproteobacteria</taxon>
        <taxon>Oceanospirillales</taxon>
        <taxon>Endozoicomonadaceae</taxon>
        <taxon>Endozoicomonas</taxon>
    </lineage>
</organism>
<evidence type="ECO:0000313" key="3">
    <source>
        <dbReference type="Proteomes" id="UP001163255"/>
    </source>
</evidence>
<feature type="compositionally biased region" description="Basic and acidic residues" evidence="1">
    <location>
        <begin position="251"/>
        <end position="264"/>
    </location>
</feature>